<dbReference type="PANTHER" id="PTHR36030:SF1">
    <property type="entry name" value="CALMODULIN-BINDING DOMAIN-CONTAINING PROTEIN"/>
    <property type="match status" value="1"/>
</dbReference>
<sequence>MESNRKRKGLTKAKLVMSFYRAAKPSSTTQYSGKVKPNPTPTSTTTVGFIVNQDQVTTPPPSSVGFVFNQDHVISQTKQKVSFAIPGDEAVDVKAASYISCVQERFRLELVNSERKRSEEYTH</sequence>
<protein>
    <submittedName>
        <fullName evidence="1">Uncharacterized protein</fullName>
    </submittedName>
</protein>
<keyword evidence="2" id="KW-1185">Reference proteome</keyword>
<accession>A0ABC8U049</accession>
<comment type="caution">
    <text evidence="1">The sequence shown here is derived from an EMBL/GenBank/DDBJ whole genome shotgun (WGS) entry which is preliminary data.</text>
</comment>
<evidence type="ECO:0000313" key="1">
    <source>
        <dbReference type="EMBL" id="CAK9175134.1"/>
    </source>
</evidence>
<gene>
    <name evidence="1" type="ORF">ILEXP_LOCUS44934</name>
</gene>
<proteinExistence type="predicted"/>
<dbReference type="Proteomes" id="UP001642360">
    <property type="component" value="Unassembled WGS sequence"/>
</dbReference>
<organism evidence="1 2">
    <name type="scientific">Ilex paraguariensis</name>
    <name type="common">yerba mate</name>
    <dbReference type="NCBI Taxonomy" id="185542"/>
    <lineage>
        <taxon>Eukaryota</taxon>
        <taxon>Viridiplantae</taxon>
        <taxon>Streptophyta</taxon>
        <taxon>Embryophyta</taxon>
        <taxon>Tracheophyta</taxon>
        <taxon>Spermatophyta</taxon>
        <taxon>Magnoliopsida</taxon>
        <taxon>eudicotyledons</taxon>
        <taxon>Gunneridae</taxon>
        <taxon>Pentapetalae</taxon>
        <taxon>asterids</taxon>
        <taxon>campanulids</taxon>
        <taxon>Aquifoliales</taxon>
        <taxon>Aquifoliaceae</taxon>
        <taxon>Ilex</taxon>
    </lineage>
</organism>
<dbReference type="EMBL" id="CAUOFW020006547">
    <property type="protein sequence ID" value="CAK9175134.1"/>
    <property type="molecule type" value="Genomic_DNA"/>
</dbReference>
<reference evidence="1 2" key="1">
    <citation type="submission" date="2024-02" db="EMBL/GenBank/DDBJ databases">
        <authorList>
            <person name="Vignale AGUSTIN F."/>
            <person name="Sosa J E."/>
            <person name="Modenutti C."/>
        </authorList>
    </citation>
    <scope>NUCLEOTIDE SEQUENCE [LARGE SCALE GENOMIC DNA]</scope>
</reference>
<dbReference type="PANTHER" id="PTHR36030">
    <property type="entry name" value="CALMODULIN-BINDING DOMAIN-CONTAINING PROTEIN"/>
    <property type="match status" value="1"/>
</dbReference>
<dbReference type="AlphaFoldDB" id="A0ABC8U049"/>
<name>A0ABC8U049_9AQUA</name>
<evidence type="ECO:0000313" key="2">
    <source>
        <dbReference type="Proteomes" id="UP001642360"/>
    </source>
</evidence>